<sequence>MGCGKREDVGGVSTDNCVCEVVRAIKDIQDAAVNDECLDCTTSCFLEPLGDLNSPAMRRRADTRIFTLTNKNGELFKALFKQRDGECDANCVTIYFRVEEIFDNCCATLRAIRPNRDIINDYGKLDYSAICHVDEWFRTNNCITVDLNCFCAIQCIADRDLGICD</sequence>
<proteinExistence type="predicted"/>
<evidence type="ECO:0000313" key="1">
    <source>
        <dbReference type="EMBL" id="RIW30203.1"/>
    </source>
</evidence>
<dbReference type="InterPro" id="IPR019593">
    <property type="entry name" value="Spore_coat_protein_Z/Y"/>
</dbReference>
<accession>A0A3A1QSD4</accession>
<dbReference type="EMBL" id="QXIR01000027">
    <property type="protein sequence ID" value="RIW30203.1"/>
    <property type="molecule type" value="Genomic_DNA"/>
</dbReference>
<dbReference type="OrthoDB" id="1655185at2"/>
<protein>
    <submittedName>
        <fullName evidence="1">Spore coat protein CotZ</fullName>
    </submittedName>
</protein>
<dbReference type="RefSeq" id="WP_119548580.1">
    <property type="nucleotide sequence ID" value="NZ_QXIR01000027.1"/>
</dbReference>
<evidence type="ECO:0000313" key="2">
    <source>
        <dbReference type="Proteomes" id="UP000265801"/>
    </source>
</evidence>
<dbReference type="AlphaFoldDB" id="A0A3A1QSD4"/>
<name>A0A3A1QSD4_9BACI</name>
<dbReference type="Proteomes" id="UP000265801">
    <property type="component" value="Unassembled WGS sequence"/>
</dbReference>
<keyword evidence="1" id="KW-0946">Virion</keyword>
<comment type="caution">
    <text evidence="1">The sequence shown here is derived from an EMBL/GenBank/DDBJ whole genome shotgun (WGS) entry which is preliminary data.</text>
</comment>
<keyword evidence="1" id="KW-0167">Capsid protein</keyword>
<gene>
    <name evidence="1" type="ORF">D3H55_17315</name>
</gene>
<organism evidence="1 2">
    <name type="scientific">Bacillus salacetis</name>
    <dbReference type="NCBI Taxonomy" id="2315464"/>
    <lineage>
        <taxon>Bacteria</taxon>
        <taxon>Bacillati</taxon>
        <taxon>Bacillota</taxon>
        <taxon>Bacilli</taxon>
        <taxon>Bacillales</taxon>
        <taxon>Bacillaceae</taxon>
        <taxon>Bacillus</taxon>
    </lineage>
</organism>
<dbReference type="Pfam" id="PF10612">
    <property type="entry name" value="Spore-coat_CotZ"/>
    <property type="match status" value="1"/>
</dbReference>
<reference evidence="1 2" key="1">
    <citation type="submission" date="2018-09" db="EMBL/GenBank/DDBJ databases">
        <title>Bacillus saliacetes sp. nov., isolated from Thai shrimp paste (Ka-pi).</title>
        <authorList>
            <person name="Daroonpunt R."/>
            <person name="Tanasupawat S."/>
            <person name="Yiamsombut S."/>
        </authorList>
    </citation>
    <scope>NUCLEOTIDE SEQUENCE [LARGE SCALE GENOMIC DNA]</scope>
    <source>
        <strain evidence="1 2">SKP7-4</strain>
    </source>
</reference>
<keyword evidence="2" id="KW-1185">Reference proteome</keyword>